<protein>
    <submittedName>
        <fullName evidence="3">Uncharacterized protein</fullName>
    </submittedName>
</protein>
<feature type="transmembrane region" description="Helical" evidence="2">
    <location>
        <begin position="87"/>
        <end position="109"/>
    </location>
</feature>
<evidence type="ECO:0000256" key="1">
    <source>
        <dbReference type="SAM" id="MobiDB-lite"/>
    </source>
</evidence>
<sequence length="190" mass="20755">MHSSNQELCLSMWHCISKSLFTKTRIKKTHKMFWALIFATAALPLASALPMTSGDNILTAILPRYDDISDDDITSNGGQFSHFPKTAIIGIVVPIVAIGLLLVFFRTALFGGLPRTMNNGYIKTSDDGSMLPSHRGEKFAPSPSIKPQMATINPTAWPNLPRSPPPAYTPTYSPKLNSSAASEWPRPAAR</sequence>
<keyword evidence="2" id="KW-0472">Membrane</keyword>
<feature type="region of interest" description="Disordered" evidence="1">
    <location>
        <begin position="127"/>
        <end position="190"/>
    </location>
</feature>
<reference evidence="3" key="1">
    <citation type="submission" date="2020-10" db="EMBL/GenBank/DDBJ databases">
        <title>High-Quality Genome Resource of Clonostachys rosea strain S41 by Oxford Nanopore Long-Read Sequencing.</title>
        <authorList>
            <person name="Wang H."/>
        </authorList>
    </citation>
    <scope>NUCLEOTIDE SEQUENCE</scope>
    <source>
        <strain evidence="3">S41</strain>
    </source>
</reference>
<evidence type="ECO:0000256" key="2">
    <source>
        <dbReference type="SAM" id="Phobius"/>
    </source>
</evidence>
<dbReference type="AlphaFoldDB" id="A0A8H7NQE9"/>
<proteinExistence type="predicted"/>
<gene>
    <name evidence="3" type="ORF">IM811_002114</name>
</gene>
<keyword evidence="2" id="KW-1133">Transmembrane helix</keyword>
<dbReference type="EMBL" id="JADCTT010000001">
    <property type="protein sequence ID" value="KAF9760420.1"/>
    <property type="molecule type" value="Genomic_DNA"/>
</dbReference>
<evidence type="ECO:0000313" key="4">
    <source>
        <dbReference type="Proteomes" id="UP000616885"/>
    </source>
</evidence>
<comment type="caution">
    <text evidence="3">The sequence shown here is derived from an EMBL/GenBank/DDBJ whole genome shotgun (WGS) entry which is preliminary data.</text>
</comment>
<name>A0A8H7NQE9_BIOOC</name>
<accession>A0A8H7NQE9</accession>
<dbReference type="Proteomes" id="UP000616885">
    <property type="component" value="Unassembled WGS sequence"/>
</dbReference>
<organism evidence="3 4">
    <name type="scientific">Bionectria ochroleuca</name>
    <name type="common">Gliocladium roseum</name>
    <dbReference type="NCBI Taxonomy" id="29856"/>
    <lineage>
        <taxon>Eukaryota</taxon>
        <taxon>Fungi</taxon>
        <taxon>Dikarya</taxon>
        <taxon>Ascomycota</taxon>
        <taxon>Pezizomycotina</taxon>
        <taxon>Sordariomycetes</taxon>
        <taxon>Hypocreomycetidae</taxon>
        <taxon>Hypocreales</taxon>
        <taxon>Bionectriaceae</taxon>
        <taxon>Clonostachys</taxon>
    </lineage>
</organism>
<evidence type="ECO:0000313" key="3">
    <source>
        <dbReference type="EMBL" id="KAF9760420.1"/>
    </source>
</evidence>
<keyword evidence="2" id="KW-0812">Transmembrane</keyword>